<evidence type="ECO:0000256" key="1">
    <source>
        <dbReference type="ARBA" id="ARBA00004141"/>
    </source>
</evidence>
<dbReference type="Gene3D" id="1.20.1250.20">
    <property type="entry name" value="MFS general substrate transporter like domains"/>
    <property type="match status" value="1"/>
</dbReference>
<dbReference type="KEGG" id="bdr:105227078"/>
<dbReference type="SUPFAM" id="SSF103473">
    <property type="entry name" value="MFS general substrate transporter"/>
    <property type="match status" value="1"/>
</dbReference>
<feature type="transmembrane region" description="Helical" evidence="5">
    <location>
        <begin position="421"/>
        <end position="442"/>
    </location>
</feature>
<dbReference type="InterPro" id="IPR020846">
    <property type="entry name" value="MFS_dom"/>
</dbReference>
<feature type="transmembrane region" description="Helical" evidence="5">
    <location>
        <begin position="303"/>
        <end position="320"/>
    </location>
</feature>
<dbReference type="PANTHER" id="PTHR24064">
    <property type="entry name" value="SOLUTE CARRIER FAMILY 22 MEMBER"/>
    <property type="match status" value="1"/>
</dbReference>
<evidence type="ECO:0000256" key="5">
    <source>
        <dbReference type="SAM" id="Phobius"/>
    </source>
</evidence>
<dbReference type="InterPro" id="IPR005829">
    <property type="entry name" value="Sugar_transporter_CS"/>
</dbReference>
<keyword evidence="2 5" id="KW-0812">Transmembrane</keyword>
<feature type="transmembrane region" description="Helical" evidence="5">
    <location>
        <begin position="215"/>
        <end position="234"/>
    </location>
</feature>
<proteinExistence type="predicted"/>
<name>A0A034WDR5_BACDO</name>
<sequence>MEKRADKPTHTDPIISILGSDLGPWQLIICLWIFLSKFPTGWVQISMVFLQSPIQTTCVDPVNDTDVCSGHCHAYVYEHINFEENIISEWDLTCDREWLSSLAQSFVMIGIMLGNIIFGLFADKWGRRPMFVSACVMQLIFGCLVSAAPWFWLFVVFRFLDGFATGATMSTGFTIIMEIVGKSKREIMAILYQIPFNLGHATLPLFAYYLRHWRWYHLAFSSFSVLYLLFYWTVPESPRWLFTTGRTDRAVKILEAGCKRNNMPIDNIRTELEQAAQITAATTTSKKGNIIDLFRHPYLCQKTLAMAFNWLVVCLVYYGVSQHISHLSGNIFMNVAIGATLGVPGTLICVPMTKYLGRRITLFLSNSLSGIALMILAFVPSLNSTMTVAMATIGLFGASVTFPNVYLYGGELFPTVVRNSGVGLCSFVGRVGSIIAPFISGMSTRGLWIPPAVFGGFSLAAAASVFLMPETRGFPLPETIEDGETFGKNKKTSKL</sequence>
<dbReference type="GO" id="GO:0022857">
    <property type="term" value="F:transmembrane transporter activity"/>
    <property type="evidence" value="ECO:0007669"/>
    <property type="project" value="InterPro"/>
</dbReference>
<dbReference type="InterPro" id="IPR011701">
    <property type="entry name" value="MFS"/>
</dbReference>
<feature type="transmembrane region" description="Helical" evidence="5">
    <location>
        <begin position="189"/>
        <end position="209"/>
    </location>
</feature>
<dbReference type="OrthoDB" id="5296287at2759"/>
<organism evidence="7">
    <name type="scientific">Bactrocera dorsalis</name>
    <name type="common">Oriental fruit fly</name>
    <name type="synonym">Dacus dorsalis</name>
    <dbReference type="NCBI Taxonomy" id="27457"/>
    <lineage>
        <taxon>Eukaryota</taxon>
        <taxon>Metazoa</taxon>
        <taxon>Ecdysozoa</taxon>
        <taxon>Arthropoda</taxon>
        <taxon>Hexapoda</taxon>
        <taxon>Insecta</taxon>
        <taxon>Pterygota</taxon>
        <taxon>Neoptera</taxon>
        <taxon>Endopterygota</taxon>
        <taxon>Diptera</taxon>
        <taxon>Brachycera</taxon>
        <taxon>Muscomorpha</taxon>
        <taxon>Tephritoidea</taxon>
        <taxon>Tephritidae</taxon>
        <taxon>Bactrocera</taxon>
        <taxon>Bactrocera</taxon>
    </lineage>
</organism>
<feature type="transmembrane region" description="Helical" evidence="5">
    <location>
        <begin position="98"/>
        <end position="118"/>
    </location>
</feature>
<dbReference type="Pfam" id="PF07690">
    <property type="entry name" value="MFS_1"/>
    <property type="match status" value="1"/>
</dbReference>
<feature type="transmembrane region" description="Helical" evidence="5">
    <location>
        <begin position="12"/>
        <end position="35"/>
    </location>
</feature>
<feature type="transmembrane region" description="Helical" evidence="5">
    <location>
        <begin position="332"/>
        <end position="350"/>
    </location>
</feature>
<dbReference type="RefSeq" id="XP_011204555.2">
    <property type="nucleotide sequence ID" value="XM_011206253.4"/>
</dbReference>
<feature type="transmembrane region" description="Helical" evidence="5">
    <location>
        <begin position="362"/>
        <end position="382"/>
    </location>
</feature>
<keyword evidence="3 5" id="KW-1133">Transmembrane helix</keyword>
<reference evidence="7" key="1">
    <citation type="journal article" date="2014" name="BMC Genomics">
        <title>Characterizing the developmental transcriptome of the oriental fruit fly, Bactrocera dorsalis (Diptera: Tephritidae) through comparative genomic analysis with Drosophila melanogaster utilizing modENCODE datasets.</title>
        <authorList>
            <person name="Geib S.M."/>
            <person name="Calla B."/>
            <person name="Hall B."/>
            <person name="Hou S."/>
            <person name="Manoukis N.C."/>
        </authorList>
    </citation>
    <scope>NUCLEOTIDE SEQUENCE</scope>
    <source>
        <strain evidence="7">Punador</strain>
    </source>
</reference>
<dbReference type="GO" id="GO:0016020">
    <property type="term" value="C:membrane"/>
    <property type="evidence" value="ECO:0007669"/>
    <property type="project" value="UniProtKB-SubCell"/>
</dbReference>
<gene>
    <name evidence="7" type="primary">ORCT</name>
</gene>
<comment type="subcellular location">
    <subcellularLocation>
        <location evidence="1">Membrane</location>
        <topology evidence="1">Multi-pass membrane protein</topology>
    </subcellularLocation>
</comment>
<dbReference type="InterPro" id="IPR036259">
    <property type="entry name" value="MFS_trans_sf"/>
</dbReference>
<evidence type="ECO:0000313" key="7">
    <source>
        <dbReference type="EMBL" id="JAC52477.1"/>
    </source>
</evidence>
<evidence type="ECO:0000256" key="4">
    <source>
        <dbReference type="ARBA" id="ARBA00023136"/>
    </source>
</evidence>
<evidence type="ECO:0000259" key="6">
    <source>
        <dbReference type="PROSITE" id="PS50850"/>
    </source>
</evidence>
<accession>A0A034WDR5</accession>
<dbReference type="GeneID" id="105227078"/>
<feature type="transmembrane region" description="Helical" evidence="5">
    <location>
        <begin position="388"/>
        <end position="409"/>
    </location>
</feature>
<feature type="transmembrane region" description="Helical" evidence="5">
    <location>
        <begin position="448"/>
        <end position="468"/>
    </location>
</feature>
<keyword evidence="4 5" id="KW-0472">Membrane</keyword>
<feature type="domain" description="Major facilitator superfamily (MFS) profile" evidence="6">
    <location>
        <begin position="25"/>
        <end position="472"/>
    </location>
</feature>
<dbReference type="PROSITE" id="PS50850">
    <property type="entry name" value="MFS"/>
    <property type="match status" value="1"/>
</dbReference>
<dbReference type="CDD" id="cd17317">
    <property type="entry name" value="MFS_SLC22"/>
    <property type="match status" value="1"/>
</dbReference>
<evidence type="ECO:0000256" key="2">
    <source>
        <dbReference type="ARBA" id="ARBA00022692"/>
    </source>
</evidence>
<feature type="transmembrane region" description="Helical" evidence="5">
    <location>
        <begin position="159"/>
        <end position="177"/>
    </location>
</feature>
<evidence type="ECO:0000256" key="3">
    <source>
        <dbReference type="ARBA" id="ARBA00022989"/>
    </source>
</evidence>
<feature type="transmembrane region" description="Helical" evidence="5">
    <location>
        <begin position="130"/>
        <end position="153"/>
    </location>
</feature>
<protein>
    <submittedName>
        <fullName evidence="7">Organic cation transporter protein</fullName>
    </submittedName>
</protein>
<dbReference type="EMBL" id="GAKP01006475">
    <property type="protein sequence ID" value="JAC52477.1"/>
    <property type="molecule type" value="Transcribed_RNA"/>
</dbReference>
<dbReference type="PROSITE" id="PS00217">
    <property type="entry name" value="SUGAR_TRANSPORT_2"/>
    <property type="match status" value="1"/>
</dbReference>
<dbReference type="AlphaFoldDB" id="A0A034WDR5"/>